<dbReference type="OrthoDB" id="3670437at2"/>
<dbReference type="GO" id="GO:0016747">
    <property type="term" value="F:acyltransferase activity, transferring groups other than amino-acyl groups"/>
    <property type="evidence" value="ECO:0007669"/>
    <property type="project" value="TreeGrafter"/>
</dbReference>
<dbReference type="STRING" id="745366.GA0070213_10521"/>
<proteinExistence type="predicted"/>
<dbReference type="RefSeq" id="WP_091061574.1">
    <property type="nucleotide sequence ID" value="NZ_FMDM01000005.1"/>
</dbReference>
<evidence type="ECO:0000313" key="2">
    <source>
        <dbReference type="EMBL" id="SCG54061.1"/>
    </source>
</evidence>
<dbReference type="EMBL" id="FMDM01000005">
    <property type="protein sequence ID" value="SCG54061.1"/>
    <property type="molecule type" value="Genomic_DNA"/>
</dbReference>
<dbReference type="Pfam" id="PF00756">
    <property type="entry name" value="Esterase"/>
    <property type="match status" value="1"/>
</dbReference>
<sequence>MAPDSPTLLGLCAVLTVLAPVLAAVVWDRGDRWLRLAGRTAVAALCLVTLVSTVLVAANRQAETYPSWAELLGTAGEAPAVPVGPRSAQDRSPGRFTTVDVAGTASGVSRPMLVYVPAAYDTSPGTRFPVIEAFDGFPGSPTTWVRGLDVAGYLDSEISAGRMAPTVVLFPPQTTDPALDTECTDLADGPRMETFLTVDVPAAARAHLRIRGDRAGWGLIGYSAGGYCATNLLLRHPDRYLAGASLSGYADPGIRVGDGSEHTTNDDRWRLRHLPLPPVALYLACARTDLPATRDTTALTGLSHAPIDLTTTYLAVGGHNLQTWRALEPSAFDWLSSWLAAPSTR</sequence>
<protein>
    <submittedName>
        <fullName evidence="2">Putative esterase</fullName>
    </submittedName>
</protein>
<accession>A0A1C5I878</accession>
<evidence type="ECO:0000313" key="3">
    <source>
        <dbReference type="Proteomes" id="UP000199360"/>
    </source>
</evidence>
<keyword evidence="1" id="KW-0472">Membrane</keyword>
<evidence type="ECO:0000256" key="1">
    <source>
        <dbReference type="SAM" id="Phobius"/>
    </source>
</evidence>
<feature type="transmembrane region" description="Helical" evidence="1">
    <location>
        <begin position="33"/>
        <end position="58"/>
    </location>
</feature>
<name>A0A1C5I878_9ACTN</name>
<organism evidence="2 3">
    <name type="scientific">Micromonospora humi</name>
    <dbReference type="NCBI Taxonomy" id="745366"/>
    <lineage>
        <taxon>Bacteria</taxon>
        <taxon>Bacillati</taxon>
        <taxon>Actinomycetota</taxon>
        <taxon>Actinomycetes</taxon>
        <taxon>Micromonosporales</taxon>
        <taxon>Micromonosporaceae</taxon>
        <taxon>Micromonospora</taxon>
    </lineage>
</organism>
<dbReference type="InterPro" id="IPR050583">
    <property type="entry name" value="Mycobacterial_A85_antigen"/>
</dbReference>
<dbReference type="AlphaFoldDB" id="A0A1C5I878"/>
<keyword evidence="1" id="KW-0812">Transmembrane</keyword>
<dbReference type="Gene3D" id="3.40.50.1820">
    <property type="entry name" value="alpha/beta hydrolase"/>
    <property type="match status" value="1"/>
</dbReference>
<keyword evidence="1" id="KW-1133">Transmembrane helix</keyword>
<dbReference type="InterPro" id="IPR029058">
    <property type="entry name" value="AB_hydrolase_fold"/>
</dbReference>
<dbReference type="PANTHER" id="PTHR48098:SF1">
    <property type="entry name" value="DIACYLGLYCEROL ACYLTRANSFERASE_MYCOLYLTRANSFERASE AG85A"/>
    <property type="match status" value="1"/>
</dbReference>
<dbReference type="PANTHER" id="PTHR48098">
    <property type="entry name" value="ENTEROCHELIN ESTERASE-RELATED"/>
    <property type="match status" value="1"/>
</dbReference>
<gene>
    <name evidence="2" type="ORF">GA0070213_10521</name>
</gene>
<dbReference type="InterPro" id="IPR000801">
    <property type="entry name" value="Esterase-like"/>
</dbReference>
<dbReference type="Proteomes" id="UP000199360">
    <property type="component" value="Unassembled WGS sequence"/>
</dbReference>
<reference evidence="3" key="1">
    <citation type="submission" date="2016-06" db="EMBL/GenBank/DDBJ databases">
        <authorList>
            <person name="Varghese N."/>
            <person name="Submissions Spin"/>
        </authorList>
    </citation>
    <scope>NUCLEOTIDE SEQUENCE [LARGE SCALE GENOMIC DNA]</scope>
    <source>
        <strain evidence="3">DSM 45647</strain>
    </source>
</reference>
<keyword evidence="3" id="KW-1185">Reference proteome</keyword>
<dbReference type="SUPFAM" id="SSF53474">
    <property type="entry name" value="alpha/beta-Hydrolases"/>
    <property type="match status" value="1"/>
</dbReference>